<dbReference type="InterPro" id="IPR031165">
    <property type="entry name" value="GNAT_YJDJ"/>
</dbReference>
<accession>A0A1H8FZK6</accession>
<proteinExistence type="predicted"/>
<dbReference type="AlphaFoldDB" id="A0A1H8FZK6"/>
<gene>
    <name evidence="2" type="ORF">SAMN04488003_11442</name>
</gene>
<dbReference type="Pfam" id="PF14542">
    <property type="entry name" value="Acetyltransf_CG"/>
    <property type="match status" value="1"/>
</dbReference>
<dbReference type="RefSeq" id="WP_245731506.1">
    <property type="nucleotide sequence ID" value="NZ_FOCI01000014.1"/>
</dbReference>
<evidence type="ECO:0000313" key="2">
    <source>
        <dbReference type="EMBL" id="SEN36940.1"/>
    </source>
</evidence>
<evidence type="ECO:0000313" key="3">
    <source>
        <dbReference type="Proteomes" id="UP000199585"/>
    </source>
</evidence>
<dbReference type="SUPFAM" id="SSF55729">
    <property type="entry name" value="Acyl-CoA N-acyltransferases (Nat)"/>
    <property type="match status" value="1"/>
</dbReference>
<dbReference type="PROSITE" id="PS51729">
    <property type="entry name" value="GNAT_YJDJ"/>
    <property type="match status" value="1"/>
</dbReference>
<name>A0A1H8FZK6_9RHOB</name>
<dbReference type="Proteomes" id="UP000199585">
    <property type="component" value="Unassembled WGS sequence"/>
</dbReference>
<keyword evidence="3" id="KW-1185">Reference proteome</keyword>
<protein>
    <recommendedName>
        <fullName evidence="1">N-acetyltransferase domain-containing protein</fullName>
    </recommendedName>
</protein>
<dbReference type="STRING" id="245187.SAMN04488003_11442"/>
<dbReference type="EMBL" id="FOCI01000014">
    <property type="protein sequence ID" value="SEN36940.1"/>
    <property type="molecule type" value="Genomic_DNA"/>
</dbReference>
<sequence>MPDVRHEVTGSKGRWVIDHGDGISEMTYSILSPAQVIADHTAVASGHEGEGVGLALLEAFIADARARGYRIMPLCPFVNAQRKRHPAWADVFAV</sequence>
<dbReference type="InterPro" id="IPR016181">
    <property type="entry name" value="Acyl_CoA_acyltransferase"/>
</dbReference>
<feature type="domain" description="N-acetyltransferase" evidence="1">
    <location>
        <begin position="7"/>
        <end position="93"/>
    </location>
</feature>
<organism evidence="2 3">
    <name type="scientific">Loktanella fryxellensis</name>
    <dbReference type="NCBI Taxonomy" id="245187"/>
    <lineage>
        <taxon>Bacteria</taxon>
        <taxon>Pseudomonadati</taxon>
        <taxon>Pseudomonadota</taxon>
        <taxon>Alphaproteobacteria</taxon>
        <taxon>Rhodobacterales</taxon>
        <taxon>Roseobacteraceae</taxon>
        <taxon>Loktanella</taxon>
    </lineage>
</organism>
<reference evidence="2 3" key="1">
    <citation type="submission" date="2016-10" db="EMBL/GenBank/DDBJ databases">
        <authorList>
            <person name="de Groot N.N."/>
        </authorList>
    </citation>
    <scope>NUCLEOTIDE SEQUENCE [LARGE SCALE GENOMIC DNA]</scope>
    <source>
        <strain evidence="2 3">DSM 16213</strain>
    </source>
</reference>
<dbReference type="Gene3D" id="3.40.630.30">
    <property type="match status" value="1"/>
</dbReference>
<dbReference type="CDD" id="cd04301">
    <property type="entry name" value="NAT_SF"/>
    <property type="match status" value="1"/>
</dbReference>
<evidence type="ECO:0000259" key="1">
    <source>
        <dbReference type="PROSITE" id="PS51729"/>
    </source>
</evidence>